<accession>A0A841H0B7</accession>
<evidence type="ECO:0000259" key="9">
    <source>
        <dbReference type="Pfam" id="PF01883"/>
    </source>
</evidence>
<dbReference type="InterPro" id="IPR033756">
    <property type="entry name" value="YlxH/NBP35"/>
</dbReference>
<evidence type="ECO:0000256" key="8">
    <source>
        <dbReference type="HAMAP-Rule" id="MF_02040"/>
    </source>
</evidence>
<evidence type="ECO:0000313" key="10">
    <source>
        <dbReference type="EMBL" id="MBB6071460.1"/>
    </source>
</evidence>
<name>A0A841H0B7_9BACT</name>
<dbReference type="AlphaFoldDB" id="A0A841H0B7"/>
<reference evidence="10 11" key="1">
    <citation type="submission" date="2020-08" db="EMBL/GenBank/DDBJ databases">
        <title>Genomic Encyclopedia of Type Strains, Phase IV (KMG-IV): sequencing the most valuable type-strain genomes for metagenomic binning, comparative biology and taxonomic classification.</title>
        <authorList>
            <person name="Goeker M."/>
        </authorList>
    </citation>
    <scope>NUCLEOTIDE SEQUENCE [LARGE SCALE GENOMIC DNA]</scope>
    <source>
        <strain evidence="10 11">DSM 29007</strain>
    </source>
</reference>
<dbReference type="GO" id="GO:0005524">
    <property type="term" value="F:ATP binding"/>
    <property type="evidence" value="ECO:0007669"/>
    <property type="project" value="UniProtKB-UniRule"/>
</dbReference>
<dbReference type="FunFam" id="3.40.50.300:FF:001119">
    <property type="entry name" value="Iron-sulfur cluster carrier protein"/>
    <property type="match status" value="1"/>
</dbReference>
<comment type="subunit">
    <text evidence="8">Homodimer.</text>
</comment>
<comment type="caution">
    <text evidence="10">The sequence shown here is derived from an EMBL/GenBank/DDBJ whole genome shotgun (WGS) entry which is preliminary data.</text>
</comment>
<gene>
    <name evidence="10" type="ORF">HNQ61_003084</name>
</gene>
<comment type="similarity">
    <text evidence="8">Belongs to the Mrp/NBP35 ATP-binding proteins family.</text>
</comment>
<dbReference type="GO" id="GO:0046872">
    <property type="term" value="F:metal ion binding"/>
    <property type="evidence" value="ECO:0007669"/>
    <property type="project" value="UniProtKB-KW"/>
</dbReference>
<dbReference type="SUPFAM" id="SSF117916">
    <property type="entry name" value="Fe-S cluster assembly (FSCA) domain-like"/>
    <property type="match status" value="1"/>
</dbReference>
<dbReference type="GO" id="GO:0016226">
    <property type="term" value="P:iron-sulfur cluster assembly"/>
    <property type="evidence" value="ECO:0007669"/>
    <property type="project" value="InterPro"/>
</dbReference>
<dbReference type="InterPro" id="IPR034904">
    <property type="entry name" value="FSCA_dom_sf"/>
</dbReference>
<evidence type="ECO:0000256" key="1">
    <source>
        <dbReference type="ARBA" id="ARBA00007352"/>
    </source>
</evidence>
<dbReference type="Pfam" id="PF01883">
    <property type="entry name" value="FeS_assembly_P"/>
    <property type="match status" value="1"/>
</dbReference>
<evidence type="ECO:0000313" key="11">
    <source>
        <dbReference type="Proteomes" id="UP000582837"/>
    </source>
</evidence>
<comment type="function">
    <text evidence="8">Binds and transfers iron-sulfur (Fe-S) clusters to target apoproteins. Can hydrolyze ATP.</text>
</comment>
<dbReference type="GO" id="GO:0051539">
    <property type="term" value="F:4 iron, 4 sulfur cluster binding"/>
    <property type="evidence" value="ECO:0007669"/>
    <property type="project" value="TreeGrafter"/>
</dbReference>
<keyword evidence="6 8" id="KW-0408">Iron</keyword>
<dbReference type="PROSITE" id="PS01215">
    <property type="entry name" value="MRP"/>
    <property type="match status" value="1"/>
</dbReference>
<comment type="similarity">
    <text evidence="1">In the N-terminal section; belongs to the MIP18 family.</text>
</comment>
<evidence type="ECO:0000256" key="4">
    <source>
        <dbReference type="ARBA" id="ARBA00022741"/>
    </source>
</evidence>
<dbReference type="Gene3D" id="3.40.50.300">
    <property type="entry name" value="P-loop containing nucleotide triphosphate hydrolases"/>
    <property type="match status" value="1"/>
</dbReference>
<dbReference type="CDD" id="cd02037">
    <property type="entry name" value="Mrp_NBP35"/>
    <property type="match status" value="1"/>
</dbReference>
<evidence type="ECO:0000256" key="5">
    <source>
        <dbReference type="ARBA" id="ARBA00022840"/>
    </source>
</evidence>
<keyword evidence="3 8" id="KW-0479">Metal-binding</keyword>
<dbReference type="InterPro" id="IPR027417">
    <property type="entry name" value="P-loop_NTPase"/>
</dbReference>
<dbReference type="InterPro" id="IPR000808">
    <property type="entry name" value="Mrp-like_CS"/>
</dbReference>
<dbReference type="Pfam" id="PF10609">
    <property type="entry name" value="ParA"/>
    <property type="match status" value="1"/>
</dbReference>
<dbReference type="InterPro" id="IPR002744">
    <property type="entry name" value="MIP18-like"/>
</dbReference>
<dbReference type="GO" id="GO:0140663">
    <property type="term" value="F:ATP-dependent FeS chaperone activity"/>
    <property type="evidence" value="ECO:0007669"/>
    <property type="project" value="InterPro"/>
</dbReference>
<keyword evidence="11" id="KW-1185">Reference proteome</keyword>
<keyword evidence="7 8" id="KW-0411">Iron-sulfur</keyword>
<dbReference type="GO" id="GO:0016887">
    <property type="term" value="F:ATP hydrolysis activity"/>
    <property type="evidence" value="ECO:0007669"/>
    <property type="project" value="UniProtKB-UniRule"/>
</dbReference>
<dbReference type="PANTHER" id="PTHR42961">
    <property type="entry name" value="IRON-SULFUR PROTEIN NUBPL"/>
    <property type="match status" value="1"/>
</dbReference>
<feature type="binding site" evidence="8">
    <location>
        <begin position="122"/>
        <end position="129"/>
    </location>
    <ligand>
        <name>ATP</name>
        <dbReference type="ChEBI" id="CHEBI:30616"/>
    </ligand>
</feature>
<keyword evidence="8" id="KW-0378">Hydrolase</keyword>
<keyword evidence="4 8" id="KW-0547">Nucleotide-binding</keyword>
<proteinExistence type="inferred from homology"/>
<dbReference type="PANTHER" id="PTHR42961:SF2">
    <property type="entry name" value="IRON-SULFUR PROTEIN NUBPL"/>
    <property type="match status" value="1"/>
</dbReference>
<dbReference type="InterPro" id="IPR044304">
    <property type="entry name" value="NUBPL-like"/>
</dbReference>
<dbReference type="Gene3D" id="3.30.300.130">
    <property type="entry name" value="Fe-S cluster assembly (FSCA)"/>
    <property type="match status" value="1"/>
</dbReference>
<dbReference type="EMBL" id="JACHIA010000008">
    <property type="protein sequence ID" value="MBB6071460.1"/>
    <property type="molecule type" value="Genomic_DNA"/>
</dbReference>
<dbReference type="Proteomes" id="UP000582837">
    <property type="component" value="Unassembled WGS sequence"/>
</dbReference>
<evidence type="ECO:0000256" key="6">
    <source>
        <dbReference type="ARBA" id="ARBA00023004"/>
    </source>
</evidence>
<feature type="domain" description="MIP18 family-like" evidence="9">
    <location>
        <begin position="12"/>
        <end position="78"/>
    </location>
</feature>
<evidence type="ECO:0000256" key="2">
    <source>
        <dbReference type="ARBA" id="ARBA00008205"/>
    </source>
</evidence>
<evidence type="ECO:0000256" key="7">
    <source>
        <dbReference type="ARBA" id="ARBA00023014"/>
    </source>
</evidence>
<comment type="similarity">
    <text evidence="2">In the C-terminal section; belongs to the Mrp/NBP35 ATP-binding proteins family.</text>
</comment>
<organism evidence="10 11">
    <name type="scientific">Longimicrobium terrae</name>
    <dbReference type="NCBI Taxonomy" id="1639882"/>
    <lineage>
        <taxon>Bacteria</taxon>
        <taxon>Pseudomonadati</taxon>
        <taxon>Gemmatimonadota</taxon>
        <taxon>Longimicrobiia</taxon>
        <taxon>Longimicrobiales</taxon>
        <taxon>Longimicrobiaceae</taxon>
        <taxon>Longimicrobium</taxon>
    </lineage>
</organism>
<dbReference type="HAMAP" id="MF_02040">
    <property type="entry name" value="Mrp_NBP35"/>
    <property type="match status" value="1"/>
</dbReference>
<sequence>MQPTERDQVLRRVMAALSAILHPTSGEDVVSSGRVRELDVLEDGTVRFRFALQADDPGTLVRQARTAAEKVEGVQKVKIDISLPAAGAPQKKGPLRAGNVPAPTPNANLLPGVSRIIAVSSGKGGVGKSTVAVNLAASLAKAGQRVGLLDADIYGPNVPIMFGETRKPRVVGDKGREKMEPLDAHGVRLMSLGFLLEDEQPAIMRGPMIAGILKQFLSEVAWGELDVLVVDMPPGTGDAQLSLVQTIRIDGVVMVTTPQDVSTGDVLRGIKMFERTNTPVLGVVENMAGFICPCCGQRYEIFGRAGGQRLASQTGLEFLGEVPLEMIVREGGDEGIPVVIGQPESPSAVALREIAERVSARLSAMAPAAV</sequence>
<keyword evidence="5 8" id="KW-0067">ATP-binding</keyword>
<dbReference type="InterPro" id="IPR019591">
    <property type="entry name" value="Mrp/NBP35_ATP-bd"/>
</dbReference>
<dbReference type="SUPFAM" id="SSF52540">
    <property type="entry name" value="P-loop containing nucleoside triphosphate hydrolases"/>
    <property type="match status" value="1"/>
</dbReference>
<protein>
    <recommendedName>
        <fullName evidence="8">Iron-sulfur cluster carrier protein</fullName>
    </recommendedName>
</protein>
<dbReference type="RefSeq" id="WP_170036639.1">
    <property type="nucleotide sequence ID" value="NZ_JABDTL010000002.1"/>
</dbReference>
<evidence type="ECO:0000256" key="3">
    <source>
        <dbReference type="ARBA" id="ARBA00022723"/>
    </source>
</evidence>